<protein>
    <submittedName>
        <fullName evidence="1">Uncharacterized protein</fullName>
    </submittedName>
</protein>
<proteinExistence type="predicted"/>
<comment type="caution">
    <text evidence="1">The sequence shown here is derived from an EMBL/GenBank/DDBJ whole genome shotgun (WGS) entry which is preliminary data.</text>
</comment>
<accession>A0A0F9EAX5</accession>
<dbReference type="AlphaFoldDB" id="A0A0F9EAX5"/>
<evidence type="ECO:0000313" key="1">
    <source>
        <dbReference type="EMBL" id="KKL71109.1"/>
    </source>
</evidence>
<organism evidence="1">
    <name type="scientific">marine sediment metagenome</name>
    <dbReference type="NCBI Taxonomy" id="412755"/>
    <lineage>
        <taxon>unclassified sequences</taxon>
        <taxon>metagenomes</taxon>
        <taxon>ecological metagenomes</taxon>
    </lineage>
</organism>
<reference evidence="1" key="1">
    <citation type="journal article" date="2015" name="Nature">
        <title>Complex archaea that bridge the gap between prokaryotes and eukaryotes.</title>
        <authorList>
            <person name="Spang A."/>
            <person name="Saw J.H."/>
            <person name="Jorgensen S.L."/>
            <person name="Zaremba-Niedzwiedzka K."/>
            <person name="Martijn J."/>
            <person name="Lind A.E."/>
            <person name="van Eijk R."/>
            <person name="Schleper C."/>
            <person name="Guy L."/>
            <person name="Ettema T.J."/>
        </authorList>
    </citation>
    <scope>NUCLEOTIDE SEQUENCE</scope>
</reference>
<gene>
    <name evidence="1" type="ORF">LCGC14_2098170</name>
</gene>
<dbReference type="EMBL" id="LAZR01025687">
    <property type="protein sequence ID" value="KKL71109.1"/>
    <property type="molecule type" value="Genomic_DNA"/>
</dbReference>
<sequence>MLRLFFQYREQGSSKVLREWTCYWPGTPRHGERVVIPEGCGAVYATDKDEEEDIPQREITAHVDRVTWLPADGGDESPTVRVSLLG</sequence>
<name>A0A0F9EAX5_9ZZZZ</name>